<dbReference type="STRING" id="47428.A0A284QXN1"/>
<evidence type="ECO:0000256" key="5">
    <source>
        <dbReference type="ARBA" id="ARBA00022694"/>
    </source>
</evidence>
<dbReference type="GO" id="GO:0002949">
    <property type="term" value="P:tRNA threonylcarbamoyladenosine modification"/>
    <property type="evidence" value="ECO:0007669"/>
    <property type="project" value="TreeGrafter"/>
</dbReference>
<gene>
    <name evidence="10" type="ORF">ARMOST_04551</name>
</gene>
<keyword evidence="5" id="KW-0819">tRNA processing</keyword>
<comment type="function">
    <text evidence="7">Component of the EKC/KEOPS complex that is required for the formation of a threonylcarbamoyl group on adenosine at position 37 (t(6)A37) in tRNAs that read codons beginning with adenine. The complex is probably involved in the transfer of the threonylcarbamoyl moiety of threonylcarbamoyl-AMP (TC-AMP) to the N6 group of A37. CGI121 acts as an allosteric effector that regulates the t(6)A activity of the complex. The EKC/KEOPS complex also promotes both telomere uncapping and telomere elongation. The complex is required for efficient recruitment of transcriptional coactivators. CGI121 is not required for tRNA modification.</text>
</comment>
<evidence type="ECO:0000313" key="10">
    <source>
        <dbReference type="EMBL" id="SJL01233.1"/>
    </source>
</evidence>
<dbReference type="InterPro" id="IPR036504">
    <property type="entry name" value="CGI121/TPRKB_sf"/>
</dbReference>
<evidence type="ECO:0000256" key="2">
    <source>
        <dbReference type="ARBA" id="ARBA00005546"/>
    </source>
</evidence>
<evidence type="ECO:0000256" key="7">
    <source>
        <dbReference type="ARBA" id="ARBA00025043"/>
    </source>
</evidence>
<dbReference type="GO" id="GO:0000408">
    <property type="term" value="C:EKC/KEOPS complex"/>
    <property type="evidence" value="ECO:0007669"/>
    <property type="project" value="TreeGrafter"/>
</dbReference>
<dbReference type="Proteomes" id="UP000219338">
    <property type="component" value="Unassembled WGS sequence"/>
</dbReference>
<dbReference type="EMBL" id="FUEG01000003">
    <property type="protein sequence ID" value="SJL01233.1"/>
    <property type="molecule type" value="Genomic_DNA"/>
</dbReference>
<dbReference type="PANTHER" id="PTHR15840:SF10">
    <property type="entry name" value="EKC_KEOPS COMPLEX SUBUNIT TPRKB"/>
    <property type="match status" value="1"/>
</dbReference>
<evidence type="ECO:0000256" key="3">
    <source>
        <dbReference type="ARBA" id="ARBA00015316"/>
    </source>
</evidence>
<comment type="subcellular location">
    <subcellularLocation>
        <location evidence="1">Nucleus</location>
    </subcellularLocation>
</comment>
<dbReference type="PANTHER" id="PTHR15840">
    <property type="entry name" value="CGI-121 FAMILY MEMBER"/>
    <property type="match status" value="1"/>
</dbReference>
<evidence type="ECO:0000256" key="8">
    <source>
        <dbReference type="RuleBase" id="RU004398"/>
    </source>
</evidence>
<dbReference type="GO" id="GO:0005634">
    <property type="term" value="C:nucleus"/>
    <property type="evidence" value="ECO:0007669"/>
    <property type="project" value="UniProtKB-SubCell"/>
</dbReference>
<evidence type="ECO:0000256" key="6">
    <source>
        <dbReference type="ARBA" id="ARBA00023242"/>
    </source>
</evidence>
<dbReference type="GO" id="GO:0005829">
    <property type="term" value="C:cytosol"/>
    <property type="evidence" value="ECO:0007669"/>
    <property type="project" value="TreeGrafter"/>
</dbReference>
<dbReference type="NCBIfam" id="NF011465">
    <property type="entry name" value="PRK14886.1-1"/>
    <property type="match status" value="1"/>
</dbReference>
<comment type="similarity">
    <text evidence="2 8">Belongs to the CGI121/TPRKB family.</text>
</comment>
<evidence type="ECO:0000256" key="1">
    <source>
        <dbReference type="ARBA" id="ARBA00004123"/>
    </source>
</evidence>
<dbReference type="InterPro" id="IPR013926">
    <property type="entry name" value="CGI121/TPRKB"/>
</dbReference>
<sequence>MDVFTFGHLHHNQVAHVALYSPINNASDIRNRIVAAARADGHEGEKERDEMNFAFVDATLITSRLHLETAIYQAILTESQGSLRTKTVHSEILWALNPTNNITEAIRRYGISDKTTSVLVVHISDAGLSSSAVQEKLTRVVDGTLLPLASLPDFTDWTRIKKYHKLDQEKALLATKNDLSKQHAVIDNIVVRSFEHLPIRTLPINEDTGPSEEFWKDVFNGGIAHLIIWPEQLQLCNGHKTRLSKYLDMPKFVPCVKRVHLDDHMETSKDHTRRTEADMSSISDGDGSAIEDEEVSESTMTESSGVGE</sequence>
<evidence type="ECO:0000256" key="4">
    <source>
        <dbReference type="ARBA" id="ARBA00016009"/>
    </source>
</evidence>
<dbReference type="Pfam" id="PF08617">
    <property type="entry name" value="CGI-121"/>
    <property type="match status" value="1"/>
</dbReference>
<dbReference type="Gene3D" id="3.30.2380.10">
    <property type="entry name" value="CGI121/TPRKB"/>
    <property type="match status" value="1"/>
</dbReference>
<evidence type="ECO:0000313" key="11">
    <source>
        <dbReference type="Proteomes" id="UP000219338"/>
    </source>
</evidence>
<accession>A0A284QXN1</accession>
<organism evidence="10 11">
    <name type="scientific">Armillaria ostoyae</name>
    <name type="common">Armillaria root rot fungus</name>
    <dbReference type="NCBI Taxonomy" id="47428"/>
    <lineage>
        <taxon>Eukaryota</taxon>
        <taxon>Fungi</taxon>
        <taxon>Dikarya</taxon>
        <taxon>Basidiomycota</taxon>
        <taxon>Agaricomycotina</taxon>
        <taxon>Agaricomycetes</taxon>
        <taxon>Agaricomycetidae</taxon>
        <taxon>Agaricales</taxon>
        <taxon>Marasmiineae</taxon>
        <taxon>Physalacriaceae</taxon>
        <taxon>Armillaria</taxon>
    </lineage>
</organism>
<feature type="compositionally biased region" description="Basic and acidic residues" evidence="9">
    <location>
        <begin position="265"/>
        <end position="277"/>
    </location>
</feature>
<feature type="region of interest" description="Disordered" evidence="9">
    <location>
        <begin position="265"/>
        <end position="308"/>
    </location>
</feature>
<dbReference type="OrthoDB" id="329139at2759"/>
<keyword evidence="6 8" id="KW-0539">Nucleus</keyword>
<evidence type="ECO:0000256" key="9">
    <source>
        <dbReference type="SAM" id="MobiDB-lite"/>
    </source>
</evidence>
<name>A0A284QXN1_ARMOS</name>
<proteinExistence type="inferred from homology"/>
<feature type="compositionally biased region" description="Low complexity" evidence="9">
    <location>
        <begin position="297"/>
        <end position="308"/>
    </location>
</feature>
<dbReference type="SUPFAM" id="SSF143870">
    <property type="entry name" value="PF0523-like"/>
    <property type="match status" value="1"/>
</dbReference>
<keyword evidence="11" id="KW-1185">Reference proteome</keyword>
<protein>
    <recommendedName>
        <fullName evidence="4">EKC/KEOPS complex subunit CGI121</fullName>
    </recommendedName>
    <alternativeName>
        <fullName evidence="3">EKC/KEOPS complex subunit cgi121</fullName>
    </alternativeName>
</protein>
<reference evidence="11" key="1">
    <citation type="journal article" date="2017" name="Nat. Ecol. Evol.">
        <title>Genome expansion and lineage-specific genetic innovations in the forest pathogenic fungi Armillaria.</title>
        <authorList>
            <person name="Sipos G."/>
            <person name="Prasanna A.N."/>
            <person name="Walter M.C."/>
            <person name="O'Connor E."/>
            <person name="Balint B."/>
            <person name="Krizsan K."/>
            <person name="Kiss B."/>
            <person name="Hess J."/>
            <person name="Varga T."/>
            <person name="Slot J."/>
            <person name="Riley R."/>
            <person name="Boka B."/>
            <person name="Rigling D."/>
            <person name="Barry K."/>
            <person name="Lee J."/>
            <person name="Mihaltcheva S."/>
            <person name="LaButti K."/>
            <person name="Lipzen A."/>
            <person name="Waldron R."/>
            <person name="Moloney N.M."/>
            <person name="Sperisen C."/>
            <person name="Kredics L."/>
            <person name="Vagvoelgyi C."/>
            <person name="Patrignani A."/>
            <person name="Fitzpatrick D."/>
            <person name="Nagy I."/>
            <person name="Doyle S."/>
            <person name="Anderson J.B."/>
            <person name="Grigoriev I.V."/>
            <person name="Gueldener U."/>
            <person name="Muensterkoetter M."/>
            <person name="Nagy L.G."/>
        </authorList>
    </citation>
    <scope>NUCLEOTIDE SEQUENCE [LARGE SCALE GENOMIC DNA]</scope>
    <source>
        <strain evidence="11">C18/9</strain>
    </source>
</reference>
<dbReference type="AlphaFoldDB" id="A0A284QXN1"/>